<dbReference type="Pfam" id="PF05232">
    <property type="entry name" value="BTP"/>
    <property type="match status" value="2"/>
</dbReference>
<feature type="domain" description="Chlorhexidine efflux transporter" evidence="2">
    <location>
        <begin position="73"/>
        <end position="134"/>
    </location>
</feature>
<evidence type="ECO:0000313" key="3">
    <source>
        <dbReference type="EMBL" id="MDK3019894.1"/>
    </source>
</evidence>
<gene>
    <name evidence="3" type="ORF">QO033_19615</name>
</gene>
<organism evidence="3 4">
    <name type="scientific">Pseudodonghicola flavimaris</name>
    <dbReference type="NCBI Taxonomy" id="3050036"/>
    <lineage>
        <taxon>Bacteria</taxon>
        <taxon>Pseudomonadati</taxon>
        <taxon>Pseudomonadota</taxon>
        <taxon>Alphaproteobacteria</taxon>
        <taxon>Rhodobacterales</taxon>
        <taxon>Paracoccaceae</taxon>
        <taxon>Pseudodonghicola</taxon>
    </lineage>
</organism>
<protein>
    <submittedName>
        <fullName evidence="3">PACE efflux transporter</fullName>
    </submittedName>
</protein>
<comment type="caution">
    <text evidence="3">The sequence shown here is derived from an EMBL/GenBank/DDBJ whole genome shotgun (WGS) entry which is preliminary data.</text>
</comment>
<dbReference type="EMBL" id="JASNJD010000019">
    <property type="protein sequence ID" value="MDK3019894.1"/>
    <property type="molecule type" value="Genomic_DNA"/>
</dbReference>
<evidence type="ECO:0000256" key="1">
    <source>
        <dbReference type="SAM" id="Phobius"/>
    </source>
</evidence>
<feature type="transmembrane region" description="Helical" evidence="1">
    <location>
        <begin position="36"/>
        <end position="58"/>
    </location>
</feature>
<dbReference type="RefSeq" id="WP_284482665.1">
    <property type="nucleotide sequence ID" value="NZ_JASNJD010000019.1"/>
</dbReference>
<name>A0ABT7F5J7_9RHOB</name>
<sequence length="143" mass="16091">MRSPRDRIRHVILFEILGLALVTPLGMWVFGMPPHAVSVVAISGSTLAMGLNYGYNLAFDRLLLRLTGSVRKGLGHRLVHAVLFEITLLAGLMPFIAWYLDVGLWQALTMDISLAGFYLVYAFVFNWGYDLIFPLPDPQARQR</sequence>
<feature type="transmembrane region" description="Helical" evidence="1">
    <location>
        <begin position="112"/>
        <end position="133"/>
    </location>
</feature>
<feature type="transmembrane region" description="Helical" evidence="1">
    <location>
        <begin position="78"/>
        <end position="100"/>
    </location>
</feature>
<dbReference type="InterPro" id="IPR007896">
    <property type="entry name" value="BTP_bacteria"/>
</dbReference>
<reference evidence="3 4" key="1">
    <citation type="submission" date="2023-05" db="EMBL/GenBank/DDBJ databases">
        <title>Pseudodonghicola sp. nov.</title>
        <authorList>
            <person name="Huang J."/>
        </authorList>
    </citation>
    <scope>NUCLEOTIDE SEQUENCE [LARGE SCALE GENOMIC DNA]</scope>
    <source>
        <strain evidence="3 4">IC7</strain>
    </source>
</reference>
<accession>A0ABT7F5J7</accession>
<evidence type="ECO:0000313" key="4">
    <source>
        <dbReference type="Proteomes" id="UP001243757"/>
    </source>
</evidence>
<keyword evidence="4" id="KW-1185">Reference proteome</keyword>
<keyword evidence="1" id="KW-0812">Transmembrane</keyword>
<proteinExistence type="predicted"/>
<dbReference type="Proteomes" id="UP001243757">
    <property type="component" value="Unassembled WGS sequence"/>
</dbReference>
<feature type="transmembrane region" description="Helical" evidence="1">
    <location>
        <begin position="12"/>
        <end position="30"/>
    </location>
</feature>
<dbReference type="InterPro" id="IPR058208">
    <property type="entry name" value="PACE"/>
</dbReference>
<keyword evidence="1" id="KW-1133">Transmembrane helix</keyword>
<keyword evidence="1" id="KW-0472">Membrane</keyword>
<evidence type="ECO:0000259" key="2">
    <source>
        <dbReference type="Pfam" id="PF05232"/>
    </source>
</evidence>
<dbReference type="NCBIfam" id="NF033664">
    <property type="entry name" value="PACE_transport"/>
    <property type="match status" value="1"/>
</dbReference>
<feature type="domain" description="Chlorhexidine efflux transporter" evidence="2">
    <location>
        <begin position="2"/>
        <end position="64"/>
    </location>
</feature>